<sequence>MEYITSQKGGIILKYKSFLFQKERETTEKIILRCLEYTTKKCRGRLHSFGEVVLRTTDHNHVPDIGKIEAKETIEKLKEIAKNTQLTTHCVVGTITSERTVQRIRKIETCTPPIPKSLNDLKIPDEYRKTTSGETFLQYDSELQKERMSFLLTYKLSQDHIEIFFSAMRSRGGFNNNPNVIQFRSAYKRLLVRHNIEGSVYANCSPLDTSNILYVSASKRTDADAIYTEINVEEQILFDEFDHDYNCYHMPELEEYVVDVVHYTSG</sequence>
<proteinExistence type="predicted"/>
<evidence type="ECO:0000259" key="5">
    <source>
        <dbReference type="Pfam" id="PF21789"/>
    </source>
</evidence>
<dbReference type="Proteomes" id="UP000478052">
    <property type="component" value="Unassembled WGS sequence"/>
</dbReference>
<feature type="non-terminal residue" evidence="6">
    <location>
        <position position="266"/>
    </location>
</feature>
<keyword evidence="2" id="KW-0863">Zinc-finger</keyword>
<dbReference type="PANTHER" id="PTHR47577:SF2">
    <property type="entry name" value="THAP DOMAIN CONTAINING 9"/>
    <property type="match status" value="1"/>
</dbReference>
<keyword evidence="3" id="KW-0862">Zinc</keyword>
<evidence type="ECO:0000259" key="4">
    <source>
        <dbReference type="Pfam" id="PF04500"/>
    </source>
</evidence>
<dbReference type="EMBL" id="VUJU01007879">
    <property type="protein sequence ID" value="KAF0739125.1"/>
    <property type="molecule type" value="Genomic_DNA"/>
</dbReference>
<comment type="caution">
    <text evidence="6">The sequence shown here is derived from an EMBL/GenBank/DDBJ whole genome shotgun (WGS) entry which is preliminary data.</text>
</comment>
<dbReference type="Pfam" id="PF04500">
    <property type="entry name" value="FLYWCH"/>
    <property type="match status" value="1"/>
</dbReference>
<evidence type="ECO:0000256" key="3">
    <source>
        <dbReference type="ARBA" id="ARBA00022833"/>
    </source>
</evidence>
<reference evidence="6 7" key="1">
    <citation type="submission" date="2019-08" db="EMBL/GenBank/DDBJ databases">
        <title>Whole genome of Aphis craccivora.</title>
        <authorList>
            <person name="Voronova N.V."/>
            <person name="Shulinski R.S."/>
            <person name="Bandarenka Y.V."/>
            <person name="Zhorov D.G."/>
            <person name="Warner D."/>
        </authorList>
    </citation>
    <scope>NUCLEOTIDE SEQUENCE [LARGE SCALE GENOMIC DNA]</scope>
    <source>
        <strain evidence="6">180601</strain>
        <tissue evidence="6">Whole Body</tissue>
    </source>
</reference>
<dbReference type="PANTHER" id="PTHR47577">
    <property type="entry name" value="THAP DOMAIN-CONTAINING PROTEIN 6"/>
    <property type="match status" value="1"/>
</dbReference>
<keyword evidence="1" id="KW-0479">Metal-binding</keyword>
<dbReference type="AlphaFoldDB" id="A0A6G0XG96"/>
<dbReference type="InterPro" id="IPR048367">
    <property type="entry name" value="TNP-like_RNaseH_C"/>
</dbReference>
<feature type="domain" description="Transposable element P transposase-like RNase H C-terminal" evidence="5">
    <location>
        <begin position="154"/>
        <end position="188"/>
    </location>
</feature>
<accession>A0A6G0XG96</accession>
<protein>
    <submittedName>
        <fullName evidence="6">FLYWCH-type zinc finger-containing protein 1</fullName>
    </submittedName>
</protein>
<dbReference type="OrthoDB" id="7615032at2759"/>
<evidence type="ECO:0000256" key="1">
    <source>
        <dbReference type="ARBA" id="ARBA00022723"/>
    </source>
</evidence>
<dbReference type="GO" id="GO:0008270">
    <property type="term" value="F:zinc ion binding"/>
    <property type="evidence" value="ECO:0007669"/>
    <property type="project" value="UniProtKB-KW"/>
</dbReference>
<dbReference type="InterPro" id="IPR007588">
    <property type="entry name" value="Znf_FLYWCH"/>
</dbReference>
<evidence type="ECO:0000313" key="6">
    <source>
        <dbReference type="EMBL" id="KAF0739125.1"/>
    </source>
</evidence>
<dbReference type="Gene3D" id="2.20.25.240">
    <property type="match status" value="1"/>
</dbReference>
<keyword evidence="7" id="KW-1185">Reference proteome</keyword>
<gene>
    <name evidence="6" type="ORF">FWK35_00026280</name>
</gene>
<dbReference type="Pfam" id="PF21789">
    <property type="entry name" value="TNP-like_RNaseH_C"/>
    <property type="match status" value="1"/>
</dbReference>
<organism evidence="6 7">
    <name type="scientific">Aphis craccivora</name>
    <name type="common">Cowpea aphid</name>
    <dbReference type="NCBI Taxonomy" id="307492"/>
    <lineage>
        <taxon>Eukaryota</taxon>
        <taxon>Metazoa</taxon>
        <taxon>Ecdysozoa</taxon>
        <taxon>Arthropoda</taxon>
        <taxon>Hexapoda</taxon>
        <taxon>Insecta</taxon>
        <taxon>Pterygota</taxon>
        <taxon>Neoptera</taxon>
        <taxon>Paraneoptera</taxon>
        <taxon>Hemiptera</taxon>
        <taxon>Sternorrhyncha</taxon>
        <taxon>Aphidomorpha</taxon>
        <taxon>Aphidoidea</taxon>
        <taxon>Aphididae</taxon>
        <taxon>Aphidini</taxon>
        <taxon>Aphis</taxon>
        <taxon>Aphis</taxon>
    </lineage>
</organism>
<name>A0A6G0XG96_APHCR</name>
<evidence type="ECO:0000313" key="7">
    <source>
        <dbReference type="Proteomes" id="UP000478052"/>
    </source>
</evidence>
<evidence type="ECO:0000256" key="2">
    <source>
        <dbReference type="ARBA" id="ARBA00022771"/>
    </source>
</evidence>
<feature type="domain" description="FLYWCH-type" evidence="4">
    <location>
        <begin position="3"/>
        <end position="61"/>
    </location>
</feature>